<proteinExistence type="predicted"/>
<keyword evidence="2" id="KW-1185">Reference proteome</keyword>
<dbReference type="STRING" id="3775.A0A1Q3CWK7"/>
<accession>A0A1Q3CWK7</accession>
<name>A0A1Q3CWK7_CEPFO</name>
<protein>
    <submittedName>
        <fullName evidence="1">DUF674 domain-containing protein</fullName>
    </submittedName>
</protein>
<dbReference type="Proteomes" id="UP000187406">
    <property type="component" value="Unassembled WGS sequence"/>
</dbReference>
<dbReference type="Pfam" id="PF05056">
    <property type="entry name" value="DUF674"/>
    <property type="match status" value="1"/>
</dbReference>
<dbReference type="PANTHER" id="PTHR33103:SF19">
    <property type="entry name" value="OS09G0544700 PROTEIN"/>
    <property type="match status" value="1"/>
</dbReference>
<comment type="caution">
    <text evidence="1">The sequence shown here is derived from an EMBL/GenBank/DDBJ whole genome shotgun (WGS) entry which is preliminary data.</text>
</comment>
<organism evidence="1 2">
    <name type="scientific">Cephalotus follicularis</name>
    <name type="common">Albany pitcher plant</name>
    <dbReference type="NCBI Taxonomy" id="3775"/>
    <lineage>
        <taxon>Eukaryota</taxon>
        <taxon>Viridiplantae</taxon>
        <taxon>Streptophyta</taxon>
        <taxon>Embryophyta</taxon>
        <taxon>Tracheophyta</taxon>
        <taxon>Spermatophyta</taxon>
        <taxon>Magnoliopsida</taxon>
        <taxon>eudicotyledons</taxon>
        <taxon>Gunneridae</taxon>
        <taxon>Pentapetalae</taxon>
        <taxon>rosids</taxon>
        <taxon>fabids</taxon>
        <taxon>Oxalidales</taxon>
        <taxon>Cephalotaceae</taxon>
        <taxon>Cephalotus</taxon>
    </lineage>
</organism>
<dbReference type="InterPro" id="IPR007750">
    <property type="entry name" value="DUF674"/>
</dbReference>
<dbReference type="AlphaFoldDB" id="A0A1Q3CWK7"/>
<reference evidence="2" key="1">
    <citation type="submission" date="2016-04" db="EMBL/GenBank/DDBJ databases">
        <title>Cephalotus genome sequencing.</title>
        <authorList>
            <person name="Fukushima K."/>
            <person name="Hasebe M."/>
            <person name="Fang X."/>
        </authorList>
    </citation>
    <scope>NUCLEOTIDE SEQUENCE [LARGE SCALE GENOMIC DNA]</scope>
    <source>
        <strain evidence="2">cv. St1</strain>
    </source>
</reference>
<evidence type="ECO:0000313" key="1">
    <source>
        <dbReference type="EMBL" id="GAV84458.1"/>
    </source>
</evidence>
<gene>
    <name evidence="1" type="ORF">CFOL_v3_27902</name>
</gene>
<sequence>MVMDDLVVKPMSTISSIAMLNKFNIKEVGVLEERVVNVGMDEGLKLLKASLQSKTTLTDVFLEQERPM</sequence>
<evidence type="ECO:0000313" key="2">
    <source>
        <dbReference type="Proteomes" id="UP000187406"/>
    </source>
</evidence>
<dbReference type="OrthoDB" id="2014278at2759"/>
<dbReference type="InParanoid" id="A0A1Q3CWK7"/>
<dbReference type="PANTHER" id="PTHR33103">
    <property type="entry name" value="OS01G0153900 PROTEIN"/>
    <property type="match status" value="1"/>
</dbReference>
<dbReference type="EMBL" id="BDDD01003219">
    <property type="protein sequence ID" value="GAV84458.1"/>
    <property type="molecule type" value="Genomic_DNA"/>
</dbReference>